<dbReference type="Gene3D" id="3.40.640.10">
    <property type="entry name" value="Type I PLP-dependent aspartate aminotransferase-like (Major domain)"/>
    <property type="match status" value="1"/>
</dbReference>
<dbReference type="GO" id="GO:0005524">
    <property type="term" value="F:ATP binding"/>
    <property type="evidence" value="ECO:0007669"/>
    <property type="project" value="UniProtKB-UniRule"/>
</dbReference>
<comment type="cofactor">
    <cofactor evidence="9">
        <name>Mg(2+)</name>
        <dbReference type="ChEBI" id="CHEBI:18420"/>
    </cofactor>
</comment>
<feature type="binding site" evidence="10">
    <location>
        <position position="280"/>
    </location>
    <ligand>
        <name>substrate</name>
    </ligand>
</feature>
<proteinExistence type="inferred from homology"/>
<dbReference type="EC" id="6.3.3.3" evidence="9"/>
<keyword evidence="9" id="KW-0436">Ligase</keyword>
<dbReference type="AlphaFoldDB" id="A0A128EC61"/>
<evidence type="ECO:0000256" key="4">
    <source>
        <dbReference type="ARBA" id="ARBA00022679"/>
    </source>
</evidence>
<comment type="subunit">
    <text evidence="9">Homodimer.</text>
</comment>
<protein>
    <recommendedName>
        <fullName evidence="9 10">Multifunctional fusion protein</fullName>
    </recommendedName>
    <domain>
        <recommendedName>
            <fullName evidence="10">Adenosylmethionine-8-amino-7-oxononanoate aminotransferase</fullName>
            <ecNumber evidence="10">2.6.1.62</ecNumber>
        </recommendedName>
        <alternativeName>
            <fullName evidence="10">7,8-diamino-pelargonic acid aminotransferase</fullName>
        </alternativeName>
        <alternativeName>
            <fullName evidence="10">7,8-diaminononanoate synthase</fullName>
        </alternativeName>
        <alternativeName>
            <fullName evidence="10">Diaminopelargonic acid synthase</fullName>
            <shortName evidence="10">DANS</shortName>
            <shortName evidence="10">DAPA AT</shortName>
            <shortName evidence="10">DAPA aminotransferase</shortName>
        </alternativeName>
    </domain>
    <domain>
        <recommendedName>
            <fullName evidence="9">ATP-dependent dethiobiotin synthetase BioD</fullName>
            <ecNumber evidence="9">6.3.3.3</ecNumber>
        </recommendedName>
        <alternativeName>
            <fullName evidence="9">DTB synthetase</fullName>
        </alternativeName>
        <alternativeName>
            <fullName evidence="9">Dethiobiotin synthase</fullName>
            <shortName evidence="9">DTBS</shortName>
        </alternativeName>
    </domain>
</protein>
<dbReference type="RefSeq" id="WP_075539810.1">
    <property type="nucleotide sequence ID" value="NZ_CP053844.1"/>
</dbReference>
<evidence type="ECO:0000256" key="8">
    <source>
        <dbReference type="ARBA" id="ARBA00048449"/>
    </source>
</evidence>
<dbReference type="PANTHER" id="PTHR42684">
    <property type="entry name" value="ADENOSYLMETHIONINE-8-AMINO-7-OXONONANOATE AMINOTRANSFERASE"/>
    <property type="match status" value="1"/>
</dbReference>
<dbReference type="GO" id="GO:0009102">
    <property type="term" value="P:biotin biosynthetic process"/>
    <property type="evidence" value="ECO:0007669"/>
    <property type="project" value="UniProtKB-UniRule"/>
</dbReference>
<feature type="binding site" evidence="10">
    <location>
        <position position="472"/>
    </location>
    <ligand>
        <name>pyridoxal 5'-phosphate</name>
        <dbReference type="ChEBI" id="CHEBI:597326"/>
    </ligand>
</feature>
<comment type="catalytic activity">
    <reaction evidence="8 10">
        <text>(8S)-8-amino-7-oxononanoate + S-adenosyl-L-methionine = S-adenosyl-4-methylsulfanyl-2-oxobutanoate + (7R,8S)-7,8-diammoniononanoate</text>
        <dbReference type="Rhea" id="RHEA:16861"/>
        <dbReference type="ChEBI" id="CHEBI:16490"/>
        <dbReference type="ChEBI" id="CHEBI:59789"/>
        <dbReference type="ChEBI" id="CHEBI:149468"/>
        <dbReference type="ChEBI" id="CHEBI:149469"/>
        <dbReference type="EC" id="2.6.1.62"/>
    </reaction>
</comment>
<accession>A0A128EC61</accession>
<gene>
    <name evidence="10 11" type="primary">bioA</name>
    <name evidence="9" type="synonym">bioD</name>
    <name evidence="11" type="ORF">ERS672216_00009</name>
</gene>
<comment type="pathway">
    <text evidence="2 10">Cofactor biosynthesis; biotin biosynthesis; 7,8-diaminononanoate from 8-amino-7-oxononanoate (SAM route): step 1/1.</text>
</comment>
<evidence type="ECO:0000256" key="5">
    <source>
        <dbReference type="ARBA" id="ARBA00022691"/>
    </source>
</evidence>
<feature type="binding site" evidence="9">
    <location>
        <position position="16"/>
    </location>
    <ligand>
        <name>Mg(2+)</name>
        <dbReference type="ChEBI" id="CHEBI:18420"/>
    </ligand>
</feature>
<keyword evidence="9" id="KW-0460">Magnesium</keyword>
<dbReference type="SUPFAM" id="SSF53383">
    <property type="entry name" value="PLP-dependent transferases"/>
    <property type="match status" value="1"/>
</dbReference>
<comment type="function">
    <text evidence="10">Catalyzes the transfer of the alpha-amino group from S-adenosyl-L-methionine (SAM) to 7-keto-8-aminopelargonic acid (KAPA) to form 7,8-diaminopelargonic acid (DAPA). It is the only aminotransferase known to utilize SAM as an amino donor.</text>
</comment>
<evidence type="ECO:0000256" key="2">
    <source>
        <dbReference type="ARBA" id="ARBA00005063"/>
    </source>
</evidence>
<keyword evidence="7 10" id="KW-0663">Pyridoxal phosphate</keyword>
<comment type="catalytic activity">
    <reaction evidence="9">
        <text>(7R,8S)-7,8-diammoniononanoate + CO2 + ATP = (4R,5S)-dethiobiotin + ADP + phosphate + 3 H(+)</text>
        <dbReference type="Rhea" id="RHEA:15805"/>
        <dbReference type="ChEBI" id="CHEBI:15378"/>
        <dbReference type="ChEBI" id="CHEBI:16526"/>
        <dbReference type="ChEBI" id="CHEBI:30616"/>
        <dbReference type="ChEBI" id="CHEBI:43474"/>
        <dbReference type="ChEBI" id="CHEBI:149469"/>
        <dbReference type="ChEBI" id="CHEBI:149473"/>
        <dbReference type="ChEBI" id="CHEBI:456216"/>
        <dbReference type="EC" id="6.3.3.3"/>
    </reaction>
</comment>
<keyword evidence="6 9" id="KW-0093">Biotin biosynthesis</keyword>
<dbReference type="GO" id="GO:0005737">
    <property type="term" value="C:cytoplasm"/>
    <property type="evidence" value="ECO:0007669"/>
    <property type="project" value="UniProtKB-SubCell"/>
</dbReference>
<keyword evidence="3 10" id="KW-0032">Aminotransferase</keyword>
<dbReference type="CDD" id="cd03109">
    <property type="entry name" value="DTBS"/>
    <property type="match status" value="1"/>
</dbReference>
<feature type="active site" evidence="9">
    <location>
        <position position="37"/>
    </location>
</feature>
<dbReference type="InterPro" id="IPR015421">
    <property type="entry name" value="PyrdxlP-dep_Trfase_major"/>
</dbReference>
<feature type="binding site" evidence="10">
    <location>
        <begin position="534"/>
        <end position="535"/>
    </location>
    <ligand>
        <name>pyridoxal 5'-phosphate</name>
        <dbReference type="ChEBI" id="CHEBI:597326"/>
    </ligand>
</feature>
<dbReference type="FunFam" id="3.40.640.10:FF:000041">
    <property type="entry name" value="Adenosylmethionine-8-amino-7-oxononanoate aminotransferase"/>
    <property type="match status" value="1"/>
</dbReference>
<feature type="binding site" evidence="9">
    <location>
        <begin position="12"/>
        <end position="17"/>
    </location>
    <ligand>
        <name>ATP</name>
        <dbReference type="ChEBI" id="CHEBI:30616"/>
    </ligand>
</feature>
<feature type="binding site" evidence="9">
    <location>
        <position position="51"/>
    </location>
    <ligand>
        <name>Mg(2+)</name>
        <dbReference type="ChEBI" id="CHEBI:18420"/>
    </ligand>
</feature>
<keyword evidence="9" id="KW-0963">Cytoplasm</keyword>
<evidence type="ECO:0000256" key="6">
    <source>
        <dbReference type="ARBA" id="ARBA00022756"/>
    </source>
</evidence>
<dbReference type="InterPro" id="IPR005815">
    <property type="entry name" value="BioA"/>
</dbReference>
<comment type="subcellular location">
    <subcellularLocation>
        <location evidence="9">Cytoplasm</location>
    </subcellularLocation>
</comment>
<comment type="function">
    <text evidence="9">Catalyzes a mechanistically unusual reaction, the ATP-dependent insertion of CO2 between the N7 and N8 nitrogen atoms of 7,8-diaminopelargonic acid (DAPA, also called 7,8-diammoniononanoate) to form a ureido ring.</text>
</comment>
<dbReference type="CDD" id="cd00610">
    <property type="entry name" value="OAT_like"/>
    <property type="match status" value="1"/>
</dbReference>
<dbReference type="UniPathway" id="UPA00078">
    <property type="reaction ID" value="UER00160"/>
</dbReference>
<evidence type="ECO:0000256" key="3">
    <source>
        <dbReference type="ARBA" id="ARBA00022576"/>
    </source>
</evidence>
<name>A0A128EC61_9BACT</name>
<dbReference type="GO" id="GO:0030170">
    <property type="term" value="F:pyridoxal phosphate binding"/>
    <property type="evidence" value="ECO:0007669"/>
    <property type="project" value="UniProtKB-UniRule"/>
</dbReference>
<feature type="site" description="Participates in the substrate recognition with KAPA and in a stacking interaction with the adenine ring of SAM" evidence="10">
    <location>
        <position position="246"/>
    </location>
</feature>
<feature type="binding site" evidence="9">
    <location>
        <position position="41"/>
    </location>
    <ligand>
        <name>substrate</name>
    </ligand>
</feature>
<dbReference type="Gene3D" id="3.40.50.300">
    <property type="entry name" value="P-loop containing nucleotide triphosphate hydrolases"/>
    <property type="match status" value="1"/>
</dbReference>
<dbReference type="GO" id="GO:0004015">
    <property type="term" value="F:adenosylmethionine-8-amino-7-oxononanoate transaminase activity"/>
    <property type="evidence" value="ECO:0007669"/>
    <property type="project" value="UniProtKB-UniRule"/>
</dbReference>
<keyword evidence="12" id="KW-1185">Reference proteome</keyword>
<feature type="binding site" evidence="10">
    <location>
        <position position="617"/>
    </location>
    <ligand>
        <name>substrate</name>
    </ligand>
</feature>
<dbReference type="NCBIfam" id="TIGR00508">
    <property type="entry name" value="bioA"/>
    <property type="match status" value="1"/>
</dbReference>
<dbReference type="HAMAP" id="MF_00336">
    <property type="entry name" value="BioD"/>
    <property type="match status" value="1"/>
</dbReference>
<dbReference type="InterPro" id="IPR004472">
    <property type="entry name" value="DTB_synth_BioD"/>
</dbReference>
<dbReference type="Pfam" id="PF00202">
    <property type="entry name" value="Aminotran_3"/>
    <property type="match status" value="1"/>
</dbReference>
<evidence type="ECO:0000256" key="9">
    <source>
        <dbReference type="HAMAP-Rule" id="MF_00336"/>
    </source>
</evidence>
<evidence type="ECO:0000313" key="12">
    <source>
        <dbReference type="Proteomes" id="UP000069632"/>
    </source>
</evidence>
<dbReference type="PROSITE" id="PS00600">
    <property type="entry name" value="AA_TRANSFER_CLASS_3"/>
    <property type="match status" value="1"/>
</dbReference>
<keyword evidence="5 10" id="KW-0949">S-adenosyl-L-methionine</keyword>
<keyword evidence="9" id="KW-0547">Nucleotide-binding</keyword>
<dbReference type="SUPFAM" id="SSF52540">
    <property type="entry name" value="P-loop containing nucleoside triphosphate hydrolases"/>
    <property type="match status" value="1"/>
</dbReference>
<dbReference type="EC" id="2.6.1.62" evidence="10"/>
<dbReference type="InterPro" id="IPR005814">
    <property type="entry name" value="Aminotrans_3"/>
</dbReference>
<dbReference type="EMBL" id="FIZP01000001">
    <property type="protein sequence ID" value="CZE45743.1"/>
    <property type="molecule type" value="Genomic_DNA"/>
</dbReference>
<comment type="similarity">
    <text evidence="10">Belongs to the class-III pyridoxal-phosphate-dependent aminotransferase family. BioA subfamily.</text>
</comment>
<reference evidence="11 12" key="1">
    <citation type="submission" date="2016-02" db="EMBL/GenBank/DDBJ databases">
        <authorList>
            <consortium name="Pathogen Informatics"/>
        </authorList>
    </citation>
    <scope>NUCLEOTIDE SEQUENCE [LARGE SCALE GENOMIC DNA]</scope>
    <source>
        <strain evidence="11 12">RC20</strain>
    </source>
</reference>
<comment type="similarity">
    <text evidence="9">Belongs to the dethiobiotin synthetase family.</text>
</comment>
<feature type="binding site" evidence="9">
    <location>
        <position position="112"/>
    </location>
    <ligand>
        <name>Mg(2+)</name>
        <dbReference type="ChEBI" id="CHEBI:18420"/>
    </ligand>
</feature>
<evidence type="ECO:0000313" key="11">
    <source>
        <dbReference type="EMBL" id="CZE45743.1"/>
    </source>
</evidence>
<sequence length="654" mass="72813">MNSFFITATNTDVGKTFITCAILQAFLDAKFNAKAIKPVQTGCEICDGKLKAPDVKEYERINPKNDYEPLFALKFPASPHFSANLENVEIKMSAILRYIENHAKNADITLVEGAGGLFVPLNESENFIDVISASQIPAILVAKNELGCLNHILLSIEALQNRGVKIPLLVLNFHDENDEICLSNLDFLRAKFKGEIVCVPNQKDASIKTAAAKFSTFVKTQSKLLKEQIFKNDNLEFDKKHLWHPYTSALHPLKTHEVIYAKGAKIYTKSGELIDGMSSWWCEIHGYNNDELNAAATAQIHKFSHVMFGGLTHEMAINLGKKLLEIMPEFNQIFYSDSGSVSVEVALKMALQYQQNKNKEKNQILTVLGGYHGDTFGAMSVCDPQNGMHFLFNGVLAKQIFAPKPKCAFNKDFDPHSLDEISQIFQQNQNKIAALIIEPIVQGAGGMWFYHPKYLRGLRKLCDKFGALLIFDEIATGFGRTGEMFAYQHAGISPDIITIGKALTGGFMSFAATLTTKEVAHGISQNGGVFMHGPTFMANPLACAVSLKSIEILMRSNWRENVAKIEQILKQELAKCAKFSVVRDVRVLGAIGVVELKEDVNVQSLQEFFVLRGVWIRPFGKNIYLMPPFIISKDELVKLTDAVCVAIKEDKFRG</sequence>
<feature type="binding site" evidence="10">
    <location>
        <position position="501"/>
    </location>
    <ligand>
        <name>substrate</name>
    </ligand>
</feature>
<dbReference type="InterPro" id="IPR015422">
    <property type="entry name" value="PyrdxlP-dep_Trfase_small"/>
</dbReference>
<evidence type="ECO:0000256" key="10">
    <source>
        <dbReference type="HAMAP-Rule" id="MF_00834"/>
    </source>
</evidence>
<dbReference type="OrthoDB" id="9801834at2"/>
<dbReference type="Pfam" id="PF13500">
    <property type="entry name" value="AAA_26"/>
    <property type="match status" value="1"/>
</dbReference>
<comment type="caution">
    <text evidence="9">Lacks conserved residue(s) required for the propagation of feature annotation.</text>
</comment>
<feature type="binding site" evidence="10">
    <location>
        <position position="371"/>
    </location>
    <ligand>
        <name>substrate</name>
    </ligand>
</feature>
<keyword evidence="9" id="KW-0479">Metal-binding</keyword>
<evidence type="ECO:0000256" key="7">
    <source>
        <dbReference type="ARBA" id="ARBA00022898"/>
    </source>
</evidence>
<dbReference type="GO" id="GO:0004141">
    <property type="term" value="F:dethiobiotin synthase activity"/>
    <property type="evidence" value="ECO:0007669"/>
    <property type="project" value="UniProtKB-UniRule"/>
</dbReference>
<feature type="binding site" evidence="10">
    <location>
        <position position="533"/>
    </location>
    <ligand>
        <name>substrate</name>
    </ligand>
</feature>
<dbReference type="GO" id="GO:0000287">
    <property type="term" value="F:magnesium ion binding"/>
    <property type="evidence" value="ECO:0007669"/>
    <property type="project" value="UniProtKB-UniRule"/>
</dbReference>
<dbReference type="InterPro" id="IPR015424">
    <property type="entry name" value="PyrdxlP-dep_Trfase"/>
</dbReference>
<dbReference type="Gene3D" id="3.90.1150.10">
    <property type="entry name" value="Aspartate Aminotransferase, domain 1"/>
    <property type="match status" value="1"/>
</dbReference>
<dbReference type="InterPro" id="IPR049704">
    <property type="entry name" value="Aminotrans_3_PPA_site"/>
</dbReference>
<feature type="binding site" evidence="9">
    <location>
        <begin position="112"/>
        <end position="115"/>
    </location>
    <ligand>
        <name>ATP</name>
        <dbReference type="ChEBI" id="CHEBI:30616"/>
    </ligand>
</feature>
<comment type="pathway">
    <text evidence="9">Cofactor biosynthesis; biotin biosynthesis; biotin from 7,8-diaminononanoate: step 1/2.</text>
</comment>
<dbReference type="Proteomes" id="UP000069632">
    <property type="component" value="Unassembled WGS sequence"/>
</dbReference>
<dbReference type="NCBIfam" id="TIGR00347">
    <property type="entry name" value="bioD"/>
    <property type="match status" value="1"/>
</dbReference>
<dbReference type="PANTHER" id="PTHR42684:SF17">
    <property type="entry name" value="ADENOSYLMETHIONINE-8-AMINO-7-OXONONANOATE AMINOTRANSFERASE"/>
    <property type="match status" value="1"/>
</dbReference>
<feature type="modified residue" description="N6-(pyridoxal phosphate)lysine" evidence="10">
    <location>
        <position position="501"/>
    </location>
</feature>
<dbReference type="HAMAP" id="MF_00834">
    <property type="entry name" value="BioA"/>
    <property type="match status" value="1"/>
</dbReference>
<evidence type="ECO:0000256" key="1">
    <source>
        <dbReference type="ARBA" id="ARBA00001933"/>
    </source>
</evidence>
<feature type="binding site" evidence="10">
    <location>
        <begin position="339"/>
        <end position="340"/>
    </location>
    <ligand>
        <name>pyridoxal 5'-phosphate</name>
        <dbReference type="ChEBI" id="CHEBI:597326"/>
    </ligand>
</feature>
<organism evidence="11 12">
    <name type="scientific">Campylobacter geochelonis</name>
    <dbReference type="NCBI Taxonomy" id="1780362"/>
    <lineage>
        <taxon>Bacteria</taxon>
        <taxon>Pseudomonadati</taxon>
        <taxon>Campylobacterota</taxon>
        <taxon>Epsilonproteobacteria</taxon>
        <taxon>Campylobacterales</taxon>
        <taxon>Campylobacteraceae</taxon>
        <taxon>Campylobacter</taxon>
    </lineage>
</organism>
<dbReference type="NCBIfam" id="NF004624">
    <property type="entry name" value="PRK05964.1"/>
    <property type="match status" value="1"/>
</dbReference>
<comment type="cofactor">
    <cofactor evidence="1 10">
        <name>pyridoxal 5'-phosphate</name>
        <dbReference type="ChEBI" id="CHEBI:597326"/>
    </cofactor>
</comment>
<keyword evidence="9" id="KW-0067">ATP-binding</keyword>
<keyword evidence="4 10" id="KW-0808">Transferase</keyword>
<dbReference type="InterPro" id="IPR027417">
    <property type="entry name" value="P-loop_NTPase"/>
</dbReference>